<evidence type="ECO:0000256" key="2">
    <source>
        <dbReference type="ARBA" id="ARBA00022692"/>
    </source>
</evidence>
<dbReference type="RefSeq" id="WP_210802679.1">
    <property type="nucleotide sequence ID" value="NZ_JAGQDE010000011.1"/>
</dbReference>
<dbReference type="PANTHER" id="PTHR21419">
    <property type="match status" value="1"/>
</dbReference>
<gene>
    <name evidence="7" type="ORF">KAK06_13695</name>
</gene>
<dbReference type="AlphaFoldDB" id="A0A940YJV2"/>
<evidence type="ECO:0000256" key="4">
    <source>
        <dbReference type="ARBA" id="ARBA00022989"/>
    </source>
</evidence>
<name>A0A940YJV2_9BURK</name>
<dbReference type="InterPro" id="IPR045232">
    <property type="entry name" value="FAM234"/>
</dbReference>
<evidence type="ECO:0000256" key="6">
    <source>
        <dbReference type="SAM" id="SignalP"/>
    </source>
</evidence>
<protein>
    <submittedName>
        <fullName evidence="7">VCBS repeat-containing protein</fullName>
    </submittedName>
</protein>
<dbReference type="Pfam" id="PF13517">
    <property type="entry name" value="FG-GAP_3"/>
    <property type="match status" value="1"/>
</dbReference>
<keyword evidence="3 6" id="KW-0732">Signal</keyword>
<dbReference type="Proteomes" id="UP000678374">
    <property type="component" value="Unassembled WGS sequence"/>
</dbReference>
<evidence type="ECO:0000256" key="1">
    <source>
        <dbReference type="ARBA" id="ARBA00004167"/>
    </source>
</evidence>
<keyword evidence="8" id="KW-1185">Reference proteome</keyword>
<evidence type="ECO:0000256" key="5">
    <source>
        <dbReference type="ARBA" id="ARBA00023136"/>
    </source>
</evidence>
<evidence type="ECO:0000313" key="8">
    <source>
        <dbReference type="Proteomes" id="UP000678374"/>
    </source>
</evidence>
<feature type="signal peptide" evidence="6">
    <location>
        <begin position="1"/>
        <end position="22"/>
    </location>
</feature>
<keyword evidence="2" id="KW-0812">Transmembrane</keyword>
<keyword evidence="4" id="KW-1133">Transmembrane helix</keyword>
<dbReference type="InterPro" id="IPR013517">
    <property type="entry name" value="FG-GAP"/>
</dbReference>
<accession>A0A940YJV2</accession>
<proteinExistence type="predicted"/>
<feature type="chain" id="PRO_5036933936" evidence="6">
    <location>
        <begin position="23"/>
        <end position="743"/>
    </location>
</feature>
<evidence type="ECO:0000313" key="7">
    <source>
        <dbReference type="EMBL" id="MBQ0960002.1"/>
    </source>
</evidence>
<comment type="subcellular location">
    <subcellularLocation>
        <location evidence="1">Membrane</location>
        <topology evidence="1">Single-pass membrane protein</topology>
    </subcellularLocation>
</comment>
<dbReference type="PANTHER" id="PTHR21419:SF30">
    <property type="entry name" value="IG-LIKE DOMAIN-CONTAINING PROTEIN"/>
    <property type="match status" value="1"/>
</dbReference>
<dbReference type="EMBL" id="JAGQDE010000011">
    <property type="protein sequence ID" value="MBQ0960002.1"/>
    <property type="molecule type" value="Genomic_DNA"/>
</dbReference>
<comment type="caution">
    <text evidence="7">The sequence shown here is derived from an EMBL/GenBank/DDBJ whole genome shotgun (WGS) entry which is preliminary data.</text>
</comment>
<evidence type="ECO:0000256" key="3">
    <source>
        <dbReference type="ARBA" id="ARBA00022729"/>
    </source>
</evidence>
<keyword evidence="5" id="KW-0472">Membrane</keyword>
<reference evidence="7" key="1">
    <citation type="submission" date="2021-04" db="EMBL/GenBank/DDBJ databases">
        <title>The genome sequence of Ideonella sp. 4Y11.</title>
        <authorList>
            <person name="Liu Y."/>
        </authorList>
    </citation>
    <scope>NUCLEOTIDE SEQUENCE</scope>
    <source>
        <strain evidence="7">4Y11</strain>
    </source>
</reference>
<sequence>MNKSLLGGLCAVASVLVLSAQAAPRLQDGRALPTVRPAPVNAAGQPLKRADGRRLTYGPRSWRQGAVPLAPAKAASDPSGQAAQWAWSALGSGIGQNGIVSADNGGDTEVYVTAARGGFGSSAVWHALKAKVTSRATSLSPFFSSPVYPSSIVRLMVAEPAGGLPRRVLVALQDGQQLAYDQASKALLSSTNGPCASRGGLRDFTQADLDADGVPEQISVCLDDQLVVHRDATVLWSLAAVGGGSIVVGQMDDDAAPEIATTSGRVIDSATHRVQWYRGQGFGARLALADVDGDGRQELISADSWYWIWAYDVDRQLPKWSIRTDLDIGALTMSDIDGDGVQDLLYGDGQWGAVHVLDPATGTEKGRIDNPEHGVTQIALVDLARDGSPEILFGAGATSSGPDHLYVADWAQRRIVWENPDLSGPFIGPELGDVDGDGEPEVVMASSESDAGYSSGRIIVLDGKTLRLKALSDPIANGLSWVGLNDLKLRDVNGDGRLDIVVAADYLYDGVVEAYSMGKKGALTRIWQNASRPSGSPFTAVEVADVDGDGVAEVLVGNGVAHSGSEGTFIYAYDMATGAQKWHTIHMPGGWSGVSGLVVADLDGNGTLEIATMVPGAGTYVFDGATHSPQSILPADGTYLGQDAKRRLLLADATGVLSRLGYGDGGLRIKAQRQPVAGPIVGFTDLDRQGFWFGSGGVLRRSDRDSTVLFESLNYGEGTGRRTAVLGNGMVLTCTASGIVGFR</sequence>
<dbReference type="GO" id="GO:0016020">
    <property type="term" value="C:membrane"/>
    <property type="evidence" value="ECO:0007669"/>
    <property type="project" value="UniProtKB-SubCell"/>
</dbReference>
<dbReference type="InterPro" id="IPR028994">
    <property type="entry name" value="Integrin_alpha_N"/>
</dbReference>
<dbReference type="Gene3D" id="2.130.10.130">
    <property type="entry name" value="Integrin alpha, N-terminal"/>
    <property type="match status" value="3"/>
</dbReference>
<dbReference type="SUPFAM" id="SSF69318">
    <property type="entry name" value="Integrin alpha N-terminal domain"/>
    <property type="match status" value="1"/>
</dbReference>
<organism evidence="7 8">
    <name type="scientific">Ideonella aquatica</name>
    <dbReference type="NCBI Taxonomy" id="2824119"/>
    <lineage>
        <taxon>Bacteria</taxon>
        <taxon>Pseudomonadati</taxon>
        <taxon>Pseudomonadota</taxon>
        <taxon>Betaproteobacteria</taxon>
        <taxon>Burkholderiales</taxon>
        <taxon>Sphaerotilaceae</taxon>
        <taxon>Ideonella</taxon>
    </lineage>
</organism>